<proteinExistence type="predicted"/>
<dbReference type="EMBL" id="CP000906">
    <property type="protein sequence ID" value="ABY46782.1"/>
    <property type="molecule type" value="Genomic_DNA"/>
</dbReference>
<name>A9VVG7_BACMK</name>
<gene>
    <name evidence="2" type="ordered locus">BcerKBAB4_5287</name>
</gene>
<evidence type="ECO:0000313" key="3">
    <source>
        <dbReference type="Proteomes" id="UP000002154"/>
    </source>
</evidence>
<geneLocation type="plasmid" evidence="2 3">
    <name>pBWB403</name>
</geneLocation>
<dbReference type="KEGG" id="bwe:BcerKBAB4_5287"/>
<organism evidence="2 3">
    <name type="scientific">Bacillus mycoides (strain KBAB4)</name>
    <name type="common">Bacillus weihenstephanensis</name>
    <dbReference type="NCBI Taxonomy" id="315730"/>
    <lineage>
        <taxon>Bacteria</taxon>
        <taxon>Bacillati</taxon>
        <taxon>Bacillota</taxon>
        <taxon>Bacilli</taxon>
        <taxon>Bacillales</taxon>
        <taxon>Bacillaceae</taxon>
        <taxon>Bacillus</taxon>
        <taxon>Bacillus cereus group</taxon>
    </lineage>
</organism>
<dbReference type="RefSeq" id="WP_012260019.1">
    <property type="nucleotide sequence ID" value="NC_010182.1"/>
</dbReference>
<protein>
    <submittedName>
        <fullName evidence="2">Uncharacterized protein</fullName>
    </submittedName>
</protein>
<evidence type="ECO:0000313" key="2">
    <source>
        <dbReference type="EMBL" id="ABY46782.1"/>
    </source>
</evidence>
<evidence type="ECO:0000256" key="1">
    <source>
        <dbReference type="SAM" id="MobiDB-lite"/>
    </source>
</evidence>
<sequence>MTTEINNINEYKSYLDKVVFTSKGGFITETSKLVSLMLPLEDRIQAVEALTEAYFAHRGEMPTKIKMQDRRGRFVEALDLLADHLMYEFLEGDARPDKITLEERPVLTPNQIKRRVQDRGEISVDFNAALKSQASDGKNYRRPNRRVRSPYENHKVEEQALEKAKENNEAYRDAINPSKIRRLKVV</sequence>
<reference evidence="2 3" key="1">
    <citation type="journal article" date="2008" name="Chem. Biol. Interact.">
        <title>Extending the Bacillus cereus group genomics to putative food-borne pathogens of different toxicity.</title>
        <authorList>
            <person name="Lapidus A."/>
            <person name="Goltsman E."/>
            <person name="Auger S."/>
            <person name="Galleron N."/>
            <person name="Segurens B."/>
            <person name="Dossat C."/>
            <person name="Land M.L."/>
            <person name="Broussolle V."/>
            <person name="Brillard J."/>
            <person name="Guinebretiere M.H."/>
            <person name="Sanchis V."/>
            <person name="Nguen-The C."/>
            <person name="Lereclus D."/>
            <person name="Richardson P."/>
            <person name="Wincker P."/>
            <person name="Weissenbach J."/>
            <person name="Ehrlich S.D."/>
            <person name="Sorokin A."/>
        </authorList>
    </citation>
    <scope>NUCLEOTIDE SEQUENCE [LARGE SCALE GENOMIC DNA]</scope>
    <source>
        <strain evidence="3">KBAB4</strain>
        <plasmid evidence="2 3">pBWB403</plasmid>
    </source>
</reference>
<accession>A9VVG7</accession>
<feature type="region of interest" description="Disordered" evidence="1">
    <location>
        <begin position="133"/>
        <end position="157"/>
    </location>
</feature>
<dbReference type="HOGENOM" id="CLU_1451780_0_0_9"/>
<dbReference type="Proteomes" id="UP000002154">
    <property type="component" value="Plasmid pBWB403"/>
</dbReference>
<dbReference type="AlphaFoldDB" id="A9VVG7"/>
<keyword evidence="2" id="KW-0614">Plasmid</keyword>